<dbReference type="EMBL" id="AHZP02000397">
    <property type="protein sequence ID" value="KYK70997.1"/>
    <property type="molecule type" value="Genomic_DNA"/>
</dbReference>
<comment type="caution">
    <text evidence="1">The sequence shown here is derived from an EMBL/GenBank/DDBJ whole genome shotgun (WGS) entry which is preliminary data.</text>
</comment>
<evidence type="ECO:0000313" key="2">
    <source>
        <dbReference type="Proteomes" id="UP000075225"/>
    </source>
</evidence>
<sequence length="16" mass="1753">DQEQWPASPFSSSVST</sequence>
<dbReference type="Proteomes" id="UP000075225">
    <property type="component" value="Unassembled WGS sequence"/>
</dbReference>
<proteinExistence type="predicted"/>
<evidence type="ECO:0000313" key="1">
    <source>
        <dbReference type="EMBL" id="KYK70997.1"/>
    </source>
</evidence>
<dbReference type="VEuPathDB" id="ToxoDB:TGPRC2_270080B"/>
<organism evidence="1 2">
    <name type="scientific">Toxoplasma gondii TgCatPRC2</name>
    <dbReference type="NCBI Taxonomy" id="1130821"/>
    <lineage>
        <taxon>Eukaryota</taxon>
        <taxon>Sar</taxon>
        <taxon>Alveolata</taxon>
        <taxon>Apicomplexa</taxon>
        <taxon>Conoidasida</taxon>
        <taxon>Coccidia</taxon>
        <taxon>Eucoccidiorida</taxon>
        <taxon>Eimeriorina</taxon>
        <taxon>Sarcocystidae</taxon>
        <taxon>Toxoplasma</taxon>
    </lineage>
</organism>
<gene>
    <name evidence="1" type="ORF">TGPRC2_270080B</name>
</gene>
<protein>
    <submittedName>
        <fullName evidence="1">Uncharacterized protein</fullName>
    </submittedName>
</protein>
<accession>A0A151HNM3</accession>
<dbReference type="AlphaFoldDB" id="A0A151HNM3"/>
<reference evidence="2" key="1">
    <citation type="submission" date="2016-03" db="EMBL/GenBank/DDBJ databases">
        <authorList>
            <person name="Sibley D."/>
            <person name="Venepally P."/>
            <person name="Karamycheva S."/>
            <person name="Hadjithomas M."/>
            <person name="Khan A."/>
            <person name="Brunk B."/>
            <person name="Roos D."/>
            <person name="Caler E."/>
            <person name="Lorenzi H."/>
        </authorList>
    </citation>
    <scope>NUCLEOTIDE SEQUENCE [LARGE SCALE GENOMIC DNA]</scope>
    <source>
        <strain evidence="2">TgCatPRC2</strain>
    </source>
</reference>
<feature type="non-terminal residue" evidence="1">
    <location>
        <position position="1"/>
    </location>
</feature>
<name>A0A151HNM3_TOXGO</name>